<comment type="caution">
    <text evidence="1">The sequence shown here is derived from an EMBL/GenBank/DDBJ whole genome shotgun (WGS) entry which is preliminary data.</text>
</comment>
<evidence type="ECO:0000313" key="1">
    <source>
        <dbReference type="EMBL" id="CAG9315184.1"/>
    </source>
</evidence>
<name>A0AAU9II79_9CILI</name>
<protein>
    <submittedName>
        <fullName evidence="1">Uncharacterized protein</fullName>
    </submittedName>
</protein>
<keyword evidence="2" id="KW-1185">Reference proteome</keyword>
<dbReference type="EMBL" id="CAJZBQ010000013">
    <property type="protein sequence ID" value="CAG9315184.1"/>
    <property type="molecule type" value="Genomic_DNA"/>
</dbReference>
<organism evidence="1 2">
    <name type="scientific">Blepharisma stoltei</name>
    <dbReference type="NCBI Taxonomy" id="1481888"/>
    <lineage>
        <taxon>Eukaryota</taxon>
        <taxon>Sar</taxon>
        <taxon>Alveolata</taxon>
        <taxon>Ciliophora</taxon>
        <taxon>Postciliodesmatophora</taxon>
        <taxon>Heterotrichea</taxon>
        <taxon>Heterotrichida</taxon>
        <taxon>Blepharismidae</taxon>
        <taxon>Blepharisma</taxon>
    </lineage>
</organism>
<reference evidence="1" key="1">
    <citation type="submission" date="2021-09" db="EMBL/GenBank/DDBJ databases">
        <authorList>
            <consortium name="AG Swart"/>
            <person name="Singh M."/>
            <person name="Singh A."/>
            <person name="Seah K."/>
            <person name="Emmerich C."/>
        </authorList>
    </citation>
    <scope>NUCLEOTIDE SEQUENCE</scope>
    <source>
        <strain evidence="1">ATCC30299</strain>
    </source>
</reference>
<gene>
    <name evidence="1" type="ORF">BSTOLATCC_MIC12958</name>
</gene>
<dbReference type="Proteomes" id="UP001162131">
    <property type="component" value="Unassembled WGS sequence"/>
</dbReference>
<proteinExistence type="predicted"/>
<sequence length="297" mass="33634">MEAKINLNIGELPSQPGIESYIEIASGENSIAQAKERASAEVGSDINSYNLYAVIGCSSAEGAECVKTYLSNEWNNFWARYKDDYTFGKFFSSFIGCNPAQDINVNGTSVIIHGLSSKIELENSNEEEKVGSYDQTILIDINTGQEIRTILRGENPIVDAFDALKLKISFYRSSFIPEDFWNHPACNRRNRESNEFRFFKTLLTILKSGDLELNFKSARELPEFVKEEAKSISESFFFSGMMHIVFSDCLYFLGEYSEHTTGEFYGFLSTDSRFTKVKVKAPGLFCIQPIKYNNHPN</sequence>
<dbReference type="AlphaFoldDB" id="A0AAU9II79"/>
<accession>A0AAU9II79</accession>
<evidence type="ECO:0000313" key="2">
    <source>
        <dbReference type="Proteomes" id="UP001162131"/>
    </source>
</evidence>